<evidence type="ECO:0000256" key="1">
    <source>
        <dbReference type="ARBA" id="ARBA00005409"/>
    </source>
</evidence>
<dbReference type="InterPro" id="IPR001830">
    <property type="entry name" value="Glyco_trans_20"/>
</dbReference>
<dbReference type="InterPro" id="IPR003337">
    <property type="entry name" value="Trehalose_PPase"/>
</dbReference>
<dbReference type="SUPFAM" id="SSF56784">
    <property type="entry name" value="HAD-like"/>
    <property type="match status" value="1"/>
</dbReference>
<keyword evidence="5" id="KW-1185">Reference proteome</keyword>
<evidence type="ECO:0000313" key="5">
    <source>
        <dbReference type="Proteomes" id="UP000275078"/>
    </source>
</evidence>
<dbReference type="AlphaFoldDB" id="A0A3N4HNI8"/>
<dbReference type="CDD" id="cd03788">
    <property type="entry name" value="GT20_TPS"/>
    <property type="match status" value="1"/>
</dbReference>
<comment type="similarity">
    <text evidence="2">In the C-terminal section; belongs to the trehalose phosphatase family.</text>
</comment>
<evidence type="ECO:0000256" key="2">
    <source>
        <dbReference type="ARBA" id="ARBA00006330"/>
    </source>
</evidence>
<proteinExistence type="inferred from homology"/>
<dbReference type="GO" id="GO:0005946">
    <property type="term" value="C:alpha,alpha-trehalose-phosphate synthase complex (UDP-forming)"/>
    <property type="evidence" value="ECO:0007669"/>
    <property type="project" value="TreeGrafter"/>
</dbReference>
<dbReference type="InterPro" id="IPR023214">
    <property type="entry name" value="HAD_sf"/>
</dbReference>
<evidence type="ECO:0000313" key="4">
    <source>
        <dbReference type="EMBL" id="RPA75309.1"/>
    </source>
</evidence>
<dbReference type="OrthoDB" id="755951at2759"/>
<dbReference type="NCBIfam" id="TIGR01484">
    <property type="entry name" value="HAD-SF-IIB"/>
    <property type="match status" value="1"/>
</dbReference>
<dbReference type="Gene3D" id="3.30.70.1020">
    <property type="entry name" value="Trehalose-6-phosphate phosphatase related protein, domain 2"/>
    <property type="match status" value="1"/>
</dbReference>
<dbReference type="Proteomes" id="UP000275078">
    <property type="component" value="Unassembled WGS sequence"/>
</dbReference>
<feature type="region of interest" description="Disordered" evidence="3">
    <location>
        <begin position="134"/>
        <end position="221"/>
    </location>
</feature>
<dbReference type="NCBIfam" id="TIGR00685">
    <property type="entry name" value="T6PP"/>
    <property type="match status" value="1"/>
</dbReference>
<dbReference type="GO" id="GO:0004805">
    <property type="term" value="F:trehalose-phosphatase activity"/>
    <property type="evidence" value="ECO:0007669"/>
    <property type="project" value="TreeGrafter"/>
</dbReference>
<feature type="compositionally biased region" description="Polar residues" evidence="3">
    <location>
        <begin position="134"/>
        <end position="145"/>
    </location>
</feature>
<dbReference type="GO" id="GO:0003825">
    <property type="term" value="F:alpha,alpha-trehalose-phosphate synthase (UDP-forming) activity"/>
    <property type="evidence" value="ECO:0007669"/>
    <property type="project" value="TreeGrafter"/>
</dbReference>
<dbReference type="STRING" id="1160509.A0A3N4HNI8"/>
<dbReference type="FunFam" id="3.30.70.1020:FF:000001">
    <property type="entry name" value="Alpha,alpha-trehalose-phosphate synthase [UDP-forming] 1"/>
    <property type="match status" value="1"/>
</dbReference>
<sequence length="950" mass="106146">MVCFIAALQLPYTVNFGSDSQDSPKPAQQFPSSNLKPAALPSANQSRLPERKAPEVRDIIVTPPTTPPQEAQTPSAGPDEQFFKLDALDSLQEDVKQKLLQPNKAPVPSQQRVLLSRAASMQIVPQVQPQIDEQAVSDTASSNGGSPVLRPQTGTSLRDRPATPNSPEQKNRTLSTSSTTSSTSSRGMQSGWRRKLTAGEGSRISSRRPSSAPKGFVNGPWKIENTDQGNGGLRNAITAALDSDVLHDRVWVGTLGVPTDNVDKATKSAIAKNLADNYDSIVVYTKDKVLQGHYTKYCKEILWPVFHNQIPDDPDDSTYPEYVEMNEAVANSIIEAYQDGDVVWIHDYHLMLVPSMIRDRIPDAKIGFFLHSAFPSSEVFRCLASRTALLEGLLGSTMIGFQTEEYARHFLQTCSRLLCVEATHNGIYLEERFVGVHSISIGIDPKYLAEKRAEPVVEEIAKKIRERYGDKKLIVARDKMDHIRGVKEKLLSFELFLNDYPEWADKAVLIQVALSTTDDPILRDDVTEIITRINSRHASLDHSPIVFLHQDIPFSQYLALLTIADCLMVTSLREGMNLTSHEFIECQEKKHSPLLLSEFTGSADILNGSFWINPWDHRHTADSLKTALELSEEEKESRWSQLHRAVLTHTGANWVQEYLAGLDKVYDDEVRRAQAPLSRLNPNEVKKLYQESKKRLIFLDFEGTLASWGSPTDTILTNPQKIIGIVNDLVSDKGTSVYVMSGRRPEELERFFSRLPGAGYIAEHGAYIRHGEKEPWINNVEGKLAWKKSVNDILEFYVERTPGTYIERRFSSLIFHYRSAEDLIAAGRQAAECANHINDQFENQNVHAVPVEGAVIVEPTDTNKATAAQQAWDHVVEQAKINGEEVTEPDFLLVIGNDRDDEVIYRWANEKSDEVKHVTTANVGTRNTEAKYSLTIGVAGVRTTLLALSS</sequence>
<feature type="compositionally biased region" description="Basic and acidic residues" evidence="3">
    <location>
        <begin position="48"/>
        <end position="58"/>
    </location>
</feature>
<dbReference type="Pfam" id="PF00982">
    <property type="entry name" value="Glyco_transf_20"/>
    <property type="match status" value="1"/>
</dbReference>
<dbReference type="Gene3D" id="3.40.50.1000">
    <property type="entry name" value="HAD superfamily/HAD-like"/>
    <property type="match status" value="1"/>
</dbReference>
<protein>
    <submittedName>
        <fullName evidence="4">Uncharacterized protein</fullName>
    </submittedName>
</protein>
<name>A0A3N4HNI8_ASCIM</name>
<feature type="compositionally biased region" description="Low complexity" evidence="3">
    <location>
        <begin position="202"/>
        <end position="211"/>
    </location>
</feature>
<dbReference type="Pfam" id="PF02358">
    <property type="entry name" value="Trehalose_PPase"/>
    <property type="match status" value="1"/>
</dbReference>
<dbReference type="GO" id="GO:0005992">
    <property type="term" value="P:trehalose biosynthetic process"/>
    <property type="evidence" value="ECO:0007669"/>
    <property type="project" value="InterPro"/>
</dbReference>
<reference evidence="4 5" key="1">
    <citation type="journal article" date="2018" name="Nat. Ecol. Evol.">
        <title>Pezizomycetes genomes reveal the molecular basis of ectomycorrhizal truffle lifestyle.</title>
        <authorList>
            <person name="Murat C."/>
            <person name="Payen T."/>
            <person name="Noel B."/>
            <person name="Kuo A."/>
            <person name="Morin E."/>
            <person name="Chen J."/>
            <person name="Kohler A."/>
            <person name="Krizsan K."/>
            <person name="Balestrini R."/>
            <person name="Da Silva C."/>
            <person name="Montanini B."/>
            <person name="Hainaut M."/>
            <person name="Levati E."/>
            <person name="Barry K.W."/>
            <person name="Belfiori B."/>
            <person name="Cichocki N."/>
            <person name="Clum A."/>
            <person name="Dockter R.B."/>
            <person name="Fauchery L."/>
            <person name="Guy J."/>
            <person name="Iotti M."/>
            <person name="Le Tacon F."/>
            <person name="Lindquist E.A."/>
            <person name="Lipzen A."/>
            <person name="Malagnac F."/>
            <person name="Mello A."/>
            <person name="Molinier V."/>
            <person name="Miyauchi S."/>
            <person name="Poulain J."/>
            <person name="Riccioni C."/>
            <person name="Rubini A."/>
            <person name="Sitrit Y."/>
            <person name="Splivallo R."/>
            <person name="Traeger S."/>
            <person name="Wang M."/>
            <person name="Zifcakova L."/>
            <person name="Wipf D."/>
            <person name="Zambonelli A."/>
            <person name="Paolocci F."/>
            <person name="Nowrousian M."/>
            <person name="Ottonello S."/>
            <person name="Baldrian P."/>
            <person name="Spatafora J.W."/>
            <person name="Henrissat B."/>
            <person name="Nagy L.G."/>
            <person name="Aury J.M."/>
            <person name="Wincker P."/>
            <person name="Grigoriev I.V."/>
            <person name="Bonfante P."/>
            <person name="Martin F.M."/>
        </authorList>
    </citation>
    <scope>NUCLEOTIDE SEQUENCE [LARGE SCALE GENOMIC DNA]</scope>
    <source>
        <strain evidence="4 5">RN42</strain>
    </source>
</reference>
<feature type="compositionally biased region" description="Low complexity" evidence="3">
    <location>
        <begin position="175"/>
        <end position="185"/>
    </location>
</feature>
<feature type="region of interest" description="Disordered" evidence="3">
    <location>
        <begin position="18"/>
        <end position="80"/>
    </location>
</feature>
<dbReference type="GO" id="GO:0005829">
    <property type="term" value="C:cytosol"/>
    <property type="evidence" value="ECO:0007669"/>
    <property type="project" value="TreeGrafter"/>
</dbReference>
<gene>
    <name evidence="4" type="ORF">BJ508DRAFT_332199</name>
</gene>
<feature type="compositionally biased region" description="Polar residues" evidence="3">
    <location>
        <begin position="163"/>
        <end position="174"/>
    </location>
</feature>
<dbReference type="SUPFAM" id="SSF53756">
    <property type="entry name" value="UDP-Glycosyltransferase/glycogen phosphorylase"/>
    <property type="match status" value="1"/>
</dbReference>
<organism evidence="4 5">
    <name type="scientific">Ascobolus immersus RN42</name>
    <dbReference type="NCBI Taxonomy" id="1160509"/>
    <lineage>
        <taxon>Eukaryota</taxon>
        <taxon>Fungi</taxon>
        <taxon>Dikarya</taxon>
        <taxon>Ascomycota</taxon>
        <taxon>Pezizomycotina</taxon>
        <taxon>Pezizomycetes</taxon>
        <taxon>Pezizales</taxon>
        <taxon>Ascobolaceae</taxon>
        <taxon>Ascobolus</taxon>
    </lineage>
</organism>
<dbReference type="EMBL" id="ML119766">
    <property type="protein sequence ID" value="RPA75309.1"/>
    <property type="molecule type" value="Genomic_DNA"/>
</dbReference>
<dbReference type="Gene3D" id="3.40.50.2000">
    <property type="entry name" value="Glycogen Phosphorylase B"/>
    <property type="match status" value="2"/>
</dbReference>
<evidence type="ECO:0000256" key="3">
    <source>
        <dbReference type="SAM" id="MobiDB-lite"/>
    </source>
</evidence>
<dbReference type="PANTHER" id="PTHR10788">
    <property type="entry name" value="TREHALOSE-6-PHOSPHATE SYNTHASE"/>
    <property type="match status" value="1"/>
</dbReference>
<dbReference type="FunFam" id="3.40.50.2000:FF:000036">
    <property type="entry name" value="Alpha,alpha-trehalose-phosphate synthase subunit Tps2"/>
    <property type="match status" value="1"/>
</dbReference>
<dbReference type="InterPro" id="IPR006379">
    <property type="entry name" value="HAD-SF_hydro_IIB"/>
</dbReference>
<dbReference type="InterPro" id="IPR036412">
    <property type="entry name" value="HAD-like_sf"/>
</dbReference>
<accession>A0A3N4HNI8</accession>
<dbReference type="PANTHER" id="PTHR10788:SF15">
    <property type="entry name" value="TREHALOSE SYNTHASE COMPLEX REGULATORY SUBUNIT TPS3-RELATED"/>
    <property type="match status" value="1"/>
</dbReference>
<comment type="similarity">
    <text evidence="1">In the N-terminal section; belongs to the glycosyltransferase 20 family.</text>
</comment>